<comment type="caution">
    <text evidence="1">The sequence shown here is derived from an EMBL/GenBank/DDBJ whole genome shotgun (WGS) entry which is preliminary data.</text>
</comment>
<dbReference type="EMBL" id="JAEAOA010002345">
    <property type="protein sequence ID" value="KAK3590111.1"/>
    <property type="molecule type" value="Genomic_DNA"/>
</dbReference>
<evidence type="ECO:0000313" key="2">
    <source>
        <dbReference type="Proteomes" id="UP001195483"/>
    </source>
</evidence>
<protein>
    <submittedName>
        <fullName evidence="1">Uncharacterized protein</fullName>
    </submittedName>
</protein>
<reference evidence="1" key="1">
    <citation type="journal article" date="2021" name="Genome Biol. Evol.">
        <title>A High-Quality Reference Genome for a Parasitic Bivalve with Doubly Uniparental Inheritance (Bivalvia: Unionida).</title>
        <authorList>
            <person name="Smith C.H."/>
        </authorList>
    </citation>
    <scope>NUCLEOTIDE SEQUENCE</scope>
    <source>
        <strain evidence="1">CHS0354</strain>
    </source>
</reference>
<gene>
    <name evidence="1" type="ORF">CHS0354_041158</name>
</gene>
<evidence type="ECO:0000313" key="1">
    <source>
        <dbReference type="EMBL" id="KAK3590111.1"/>
    </source>
</evidence>
<keyword evidence="2" id="KW-1185">Reference proteome</keyword>
<reference evidence="1" key="2">
    <citation type="journal article" date="2021" name="Genome Biol. Evol.">
        <title>Developing a high-quality reference genome for a parasitic bivalve with doubly uniparental inheritance (Bivalvia: Unionida).</title>
        <authorList>
            <person name="Smith C.H."/>
        </authorList>
    </citation>
    <scope>NUCLEOTIDE SEQUENCE</scope>
    <source>
        <strain evidence="1">CHS0354</strain>
        <tissue evidence="1">Mantle</tissue>
    </source>
</reference>
<proteinExistence type="predicted"/>
<name>A0AAE0SDX7_9BIVA</name>
<reference evidence="1" key="3">
    <citation type="submission" date="2023-05" db="EMBL/GenBank/DDBJ databases">
        <authorList>
            <person name="Smith C.H."/>
        </authorList>
    </citation>
    <scope>NUCLEOTIDE SEQUENCE</scope>
    <source>
        <strain evidence="1">CHS0354</strain>
        <tissue evidence="1">Mantle</tissue>
    </source>
</reference>
<sequence>MILDSVEKYYNKLPGFIRSFPLIFNAASQALPEKCYKTGIQLDSQLSSGYPRALSGFGAPVVDINNSIKTPCGGPVTITTANKKTSKETMSQLLILVNEANSLAGTSKLEVSIHNIN</sequence>
<organism evidence="1 2">
    <name type="scientific">Potamilus streckersoni</name>
    <dbReference type="NCBI Taxonomy" id="2493646"/>
    <lineage>
        <taxon>Eukaryota</taxon>
        <taxon>Metazoa</taxon>
        <taxon>Spiralia</taxon>
        <taxon>Lophotrochozoa</taxon>
        <taxon>Mollusca</taxon>
        <taxon>Bivalvia</taxon>
        <taxon>Autobranchia</taxon>
        <taxon>Heteroconchia</taxon>
        <taxon>Palaeoheterodonta</taxon>
        <taxon>Unionida</taxon>
        <taxon>Unionoidea</taxon>
        <taxon>Unionidae</taxon>
        <taxon>Ambleminae</taxon>
        <taxon>Lampsilini</taxon>
        <taxon>Potamilus</taxon>
    </lineage>
</organism>
<dbReference type="Proteomes" id="UP001195483">
    <property type="component" value="Unassembled WGS sequence"/>
</dbReference>
<dbReference type="AlphaFoldDB" id="A0AAE0SDX7"/>
<accession>A0AAE0SDX7</accession>